<keyword evidence="2" id="KW-0732">Signal</keyword>
<feature type="region of interest" description="Disordered" evidence="1">
    <location>
        <begin position="325"/>
        <end position="344"/>
    </location>
</feature>
<evidence type="ECO:0000259" key="3">
    <source>
        <dbReference type="Pfam" id="PF14771"/>
    </source>
</evidence>
<proteinExistence type="predicted"/>
<dbReference type="Proteomes" id="UP001165367">
    <property type="component" value="Unassembled WGS sequence"/>
</dbReference>
<feature type="chain" id="PRO_5046978258" description="DUF4476 domain-containing protein" evidence="2">
    <location>
        <begin position="23"/>
        <end position="504"/>
    </location>
</feature>
<evidence type="ECO:0000256" key="1">
    <source>
        <dbReference type="SAM" id="MobiDB-lite"/>
    </source>
</evidence>
<evidence type="ECO:0000313" key="4">
    <source>
        <dbReference type="EMBL" id="MCG2618169.1"/>
    </source>
</evidence>
<comment type="caution">
    <text evidence="4">The sequence shown here is derived from an EMBL/GenBank/DDBJ whole genome shotgun (WGS) entry which is preliminary data.</text>
</comment>
<dbReference type="Pfam" id="PF14771">
    <property type="entry name" value="DUF4476"/>
    <property type="match status" value="1"/>
</dbReference>
<keyword evidence="5" id="KW-1185">Reference proteome</keyword>
<protein>
    <recommendedName>
        <fullName evidence="3">DUF4476 domain-containing protein</fullName>
    </recommendedName>
</protein>
<dbReference type="EMBL" id="JAKLTR010000038">
    <property type="protein sequence ID" value="MCG2618169.1"/>
    <property type="molecule type" value="Genomic_DNA"/>
</dbReference>
<accession>A0ABS9L0R5</accession>
<sequence length="504" mass="55438">MKKIAALLIILFWCQAGFTQQAYFVYLQAEGAQPFFLKMNEEVHSSNSSGYLILSRLKDSSYTFSIGFPQNKWPEQTFSVAIGARDKGFLLKKEDDKSWSLADLQTDQRIAAGTPANRRSVRTEPKEVSAFTDILSKATDDPSLKERVVPVKAVAEAAAEPKKETAAAVTEPARTEVAVSTTENIPAKAIPDSAAASVAQLGIDEKKAEEKKNELKDLTARDTLVRRPPANLPVPEKVIAAADEKRDSVVEKKTELVMADQAADTVSQAISVGKKEESVPAPIEEKKTPPVVQKNPDSLALAVAPVKKEELAPVEVETKKQEPVAVSSQEYRASSVKRRTESSTSEGFGVTYVDEYPDGKKDTIQIFIPNPKQVQRNVPPPQEDGVFLPMDSEAKDLTPAKKEKSGRNDCSSMASETDYLKLRKKMVATDGDDAMLAAAKKIFKTKCFTTEQLKNLGTLFLNDAGRYNFFDAAYLSVSDSGNFSSLETELKDPYYISRFKAMLR</sequence>
<dbReference type="InterPro" id="IPR028011">
    <property type="entry name" value="DUF4476"/>
</dbReference>
<dbReference type="RefSeq" id="WP_237877397.1">
    <property type="nucleotide sequence ID" value="NZ_JAKLTR010000038.1"/>
</dbReference>
<feature type="signal peptide" evidence="2">
    <location>
        <begin position="1"/>
        <end position="22"/>
    </location>
</feature>
<evidence type="ECO:0000313" key="5">
    <source>
        <dbReference type="Proteomes" id="UP001165367"/>
    </source>
</evidence>
<evidence type="ECO:0000256" key="2">
    <source>
        <dbReference type="SAM" id="SignalP"/>
    </source>
</evidence>
<name>A0ABS9L0R5_9BACT</name>
<feature type="domain" description="DUF4476" evidence="3">
    <location>
        <begin position="419"/>
        <end position="502"/>
    </location>
</feature>
<organism evidence="4 5">
    <name type="scientific">Terrimonas ginsenosidimutans</name>
    <dbReference type="NCBI Taxonomy" id="2908004"/>
    <lineage>
        <taxon>Bacteria</taxon>
        <taxon>Pseudomonadati</taxon>
        <taxon>Bacteroidota</taxon>
        <taxon>Chitinophagia</taxon>
        <taxon>Chitinophagales</taxon>
        <taxon>Chitinophagaceae</taxon>
        <taxon>Terrimonas</taxon>
    </lineage>
</organism>
<reference evidence="4" key="1">
    <citation type="submission" date="2022-01" db="EMBL/GenBank/DDBJ databases">
        <authorList>
            <person name="Jo J.-H."/>
            <person name="Im W.-T."/>
        </authorList>
    </citation>
    <scope>NUCLEOTIDE SEQUENCE</scope>
    <source>
        <strain evidence="4">NA20</strain>
    </source>
</reference>
<gene>
    <name evidence="4" type="ORF">LZZ85_27965</name>
</gene>